<feature type="transmembrane region" description="Helical" evidence="1">
    <location>
        <begin position="239"/>
        <end position="257"/>
    </location>
</feature>
<dbReference type="RefSeq" id="WP_330931570.1">
    <property type="nucleotide sequence ID" value="NZ_CP119075.1"/>
</dbReference>
<keyword evidence="1" id="KW-0812">Transmembrane</keyword>
<dbReference type="EMBL" id="CP119075">
    <property type="protein sequence ID" value="WED67415.1"/>
    <property type="molecule type" value="Genomic_DNA"/>
</dbReference>
<proteinExistence type="predicted"/>
<evidence type="ECO:0000313" key="3">
    <source>
        <dbReference type="Proteomes" id="UP001218638"/>
    </source>
</evidence>
<feature type="transmembrane region" description="Helical" evidence="1">
    <location>
        <begin position="333"/>
        <end position="352"/>
    </location>
</feature>
<name>A0AAF0CSU5_9BACT</name>
<keyword evidence="3" id="KW-1185">Reference proteome</keyword>
<evidence type="ECO:0000313" key="2">
    <source>
        <dbReference type="EMBL" id="WED67415.1"/>
    </source>
</evidence>
<keyword evidence="1" id="KW-0472">Membrane</keyword>
<feature type="transmembrane region" description="Helical" evidence="1">
    <location>
        <begin position="300"/>
        <end position="321"/>
    </location>
</feature>
<protein>
    <submittedName>
        <fullName evidence="2">Uncharacterized protein</fullName>
    </submittedName>
</protein>
<feature type="transmembrane region" description="Helical" evidence="1">
    <location>
        <begin position="20"/>
        <end position="41"/>
    </location>
</feature>
<dbReference type="Proteomes" id="UP001218638">
    <property type="component" value="Chromosome"/>
</dbReference>
<accession>A0AAF0CSU5</accession>
<feature type="transmembrane region" description="Helical" evidence="1">
    <location>
        <begin position="129"/>
        <end position="150"/>
    </location>
</feature>
<dbReference type="KEGG" id="slom:PXH66_11200"/>
<feature type="transmembrane region" description="Helical" evidence="1">
    <location>
        <begin position="162"/>
        <end position="182"/>
    </location>
</feature>
<keyword evidence="1" id="KW-1133">Transmembrane helix</keyword>
<reference evidence="2" key="1">
    <citation type="submission" date="2023-03" db="EMBL/GenBank/DDBJ databases">
        <title>Lomoglobus Profundus gen. nov., sp. nov., a novel member of the phylum Verrucomicrobia, isolated from deep-marine sediment of South China Sea.</title>
        <authorList>
            <person name="Ahmad T."/>
            <person name="Ishaq S.E."/>
            <person name="Wang F."/>
        </authorList>
    </citation>
    <scope>NUCLEOTIDE SEQUENCE</scope>
    <source>
        <strain evidence="2">LMO-M01</strain>
    </source>
</reference>
<dbReference type="AlphaFoldDB" id="A0AAF0CSU5"/>
<sequence>MFQRFLSRLRSSRGPRTTRWTWVAVYVAVVAWMLFKLAGYYSPETGMTYFLGVGEDALAKRDWTKDLGFKVFVHDRSFGYDGQFYAQLALDPGMENEGLAKSVDNLPYRARRILLPVVAYVLGAGRPEWIITAYVMINVVCWLALGGVLLRWFPPKNFDRAIRWLGVMLSVGACFSVYSSLVDGPSLLLFAVALKWWEQGRPWRATALLAVAGLAKETNILGSGLFAPDQWRSWKDWPLAIARVVLVAAPLGLWILLLRWRFADMAQYGGGTDNFDLPLRAMVTRVGELLDVASSTDLPWYLLGVGFASIISLVVQAGFLLLRWKWSQPAWRLTVPIAALTLVMGAANWAGYPGGVTRSLLPMLLGFNLLVPQGKRWLPVLILGNLTMFFSPGVFKPLPDSLYSVRISNEAQAMIEGETPELRLDFPPPWHAAERSDTHQWRWTGGRANIVIHNPYDQPVEVTLAGEWAAFTDRQARLRQSDRILWQEQLGITPRRWRIGNVRLPPGESHLTVESDAPAQPASLYDERSLDIRFFSLSIQGRTVGEHQPVQPPNG</sequence>
<feature type="transmembrane region" description="Helical" evidence="1">
    <location>
        <begin position="202"/>
        <end position="227"/>
    </location>
</feature>
<gene>
    <name evidence="2" type="ORF">PXH66_11200</name>
</gene>
<organism evidence="2 3">
    <name type="scientific">Synoicihabitans lomoniglobus</name>
    <dbReference type="NCBI Taxonomy" id="2909285"/>
    <lineage>
        <taxon>Bacteria</taxon>
        <taxon>Pseudomonadati</taxon>
        <taxon>Verrucomicrobiota</taxon>
        <taxon>Opitutia</taxon>
        <taxon>Opitutales</taxon>
        <taxon>Opitutaceae</taxon>
        <taxon>Synoicihabitans</taxon>
    </lineage>
</organism>
<evidence type="ECO:0000256" key="1">
    <source>
        <dbReference type="SAM" id="Phobius"/>
    </source>
</evidence>